<dbReference type="SUPFAM" id="SSF52540">
    <property type="entry name" value="P-loop containing nucleoside triphosphate hydrolases"/>
    <property type="match status" value="1"/>
</dbReference>
<dbReference type="Proteomes" id="UP000315995">
    <property type="component" value="Chromosome"/>
</dbReference>
<evidence type="ECO:0000313" key="3">
    <source>
        <dbReference type="Proteomes" id="UP000315995"/>
    </source>
</evidence>
<dbReference type="OrthoDB" id="9816506at2"/>
<evidence type="ECO:0000313" key="2">
    <source>
        <dbReference type="EMBL" id="QDG51154.1"/>
    </source>
</evidence>
<protein>
    <recommendedName>
        <fullName evidence="1">ATPase AAA-type core domain-containing protein</fullName>
    </recommendedName>
</protein>
<dbReference type="InterPro" id="IPR051396">
    <property type="entry name" value="Bact_Antivir_Def_Nuclease"/>
</dbReference>
<dbReference type="PANTHER" id="PTHR43581">
    <property type="entry name" value="ATP/GTP PHOSPHATASE"/>
    <property type="match status" value="1"/>
</dbReference>
<proteinExistence type="predicted"/>
<dbReference type="RefSeq" id="WP_141197639.1">
    <property type="nucleotide sequence ID" value="NZ_CP041186.1"/>
</dbReference>
<keyword evidence="3" id="KW-1185">Reference proteome</keyword>
<dbReference type="Gene3D" id="3.40.50.300">
    <property type="entry name" value="P-loop containing nucleotide triphosphate hydrolases"/>
    <property type="match status" value="2"/>
</dbReference>
<dbReference type="EMBL" id="CP041186">
    <property type="protein sequence ID" value="QDG51154.1"/>
    <property type="molecule type" value="Genomic_DNA"/>
</dbReference>
<dbReference type="PANTHER" id="PTHR43581:SF4">
    <property type="entry name" value="ATP_GTP PHOSPHATASE"/>
    <property type="match status" value="1"/>
</dbReference>
<dbReference type="GO" id="GO:0016887">
    <property type="term" value="F:ATP hydrolysis activity"/>
    <property type="evidence" value="ECO:0007669"/>
    <property type="project" value="InterPro"/>
</dbReference>
<evidence type="ECO:0000259" key="1">
    <source>
        <dbReference type="Pfam" id="PF13304"/>
    </source>
</evidence>
<dbReference type="InterPro" id="IPR027417">
    <property type="entry name" value="P-loop_NTPase"/>
</dbReference>
<dbReference type="GO" id="GO:0005524">
    <property type="term" value="F:ATP binding"/>
    <property type="evidence" value="ECO:0007669"/>
    <property type="project" value="InterPro"/>
</dbReference>
<feature type="domain" description="ATPase AAA-type core" evidence="1">
    <location>
        <begin position="26"/>
        <end position="345"/>
    </location>
</feature>
<organism evidence="2 3">
    <name type="scientific">Persicimonas caeni</name>
    <dbReference type="NCBI Taxonomy" id="2292766"/>
    <lineage>
        <taxon>Bacteria</taxon>
        <taxon>Deltaproteobacteria</taxon>
        <taxon>Bradymonadales</taxon>
        <taxon>Bradymonadaceae</taxon>
        <taxon>Persicimonas</taxon>
    </lineage>
</organism>
<reference evidence="2 3" key="1">
    <citation type="submission" date="2019-06" db="EMBL/GenBank/DDBJ databases">
        <title>Persicimonas caeni gen. nov., sp. nov., a predatory bacterium isolated from solar saltern.</title>
        <authorList>
            <person name="Wang S."/>
        </authorList>
    </citation>
    <scope>NUCLEOTIDE SEQUENCE [LARGE SCALE GENOMIC DNA]</scope>
    <source>
        <strain evidence="2 3">YN101</strain>
    </source>
</reference>
<gene>
    <name evidence="2" type="ORF">FIV42_10520</name>
</gene>
<dbReference type="InterPro" id="IPR003959">
    <property type="entry name" value="ATPase_AAA_core"/>
</dbReference>
<accession>A0A5B8Y302</accession>
<dbReference type="Pfam" id="PF13304">
    <property type="entry name" value="AAA_21"/>
    <property type="match status" value="1"/>
</dbReference>
<sequence>MYFSEFKIRSYKSYWETESIPLSLGVNLLVGKNNAGKTAFLEAMQVSASNMPHRSLRSVPSHGDKPSKPSSFEFVISCRQEELRQHLSNQPFWVHQQRGDEDNPVLHFWRWIHEQERIKFCFEGRSGIQRFLRTEPQVPFGLALMLEANSKAAMARYSYDRDKSEISLHDRSSVASKHHFAFRLGMQHLGRVYRFDSVRDVKGVCDVNVSTELQPNGANLAACVQDLQSEGYRRVKHYNELVRRVFPSIREVTAARDGGRVRIEIWKFDGRRDLTFALDECGSGVAQVLCILYILVTSRFPRTILIDEPNSFLHPTAARALMEIIAEYGDQHQFVVSTHSPLIVSSARSSSIILTEIDNGVSELRTIEPDQRDQITKALMALGSRLSDVFGVDRIVWVEGETEQECFPMILEALTDVKLAGTAIRAVKHTGDFDGKDAENTFDIYENLSSSHSLLPTAAAYVFDLEDKSSRKVEDLKRKGSKVGADVERIRFLDARMYENFLLVPEAIKYAIEQDPYANDVSVELETVETELKNELDRRYREHCPDASSQEWEHNETWLLESVHAAEVIDHVFDFVSESTLELRKTLHSPLMTEWLLANEPEKLRPIANLLEEVLARSVGEDGRELPN</sequence>
<name>A0A4Y6PS32_PERCE</name>
<accession>A0A4Y6PS32</accession>
<dbReference type="AlphaFoldDB" id="A0A4Y6PS32"/>
<dbReference type="CDD" id="cd00267">
    <property type="entry name" value="ABC_ATPase"/>
    <property type="match status" value="1"/>
</dbReference>